<dbReference type="SUPFAM" id="SSF53474">
    <property type="entry name" value="alpha/beta-Hydrolases"/>
    <property type="match status" value="1"/>
</dbReference>
<keyword evidence="5" id="KW-0539">Nucleus</keyword>
<evidence type="ECO:0000256" key="4">
    <source>
        <dbReference type="ARBA" id="ARBA00023136"/>
    </source>
</evidence>
<gene>
    <name evidence="7" type="ORF">NSCI0253_LOCUS13758</name>
</gene>
<proteinExistence type="inferred from homology"/>
<dbReference type="PANTHER" id="PTHR12265">
    <property type="entry name" value="TRANSMEMBRANE PROTEIN 53"/>
    <property type="match status" value="1"/>
</dbReference>
<comment type="subcellular location">
    <subcellularLocation>
        <location evidence="6">Nucleus outer membrane</location>
        <topology evidence="6">Single-pass membrane protein</topology>
    </subcellularLocation>
</comment>
<comment type="similarity">
    <text evidence="1">Belongs to the TMEM53 family.</text>
</comment>
<evidence type="ECO:0000256" key="5">
    <source>
        <dbReference type="ARBA" id="ARBA00023242"/>
    </source>
</evidence>
<protein>
    <submittedName>
        <fullName evidence="7">Uncharacterized protein</fullName>
    </submittedName>
</protein>
<dbReference type="Pfam" id="PF05705">
    <property type="entry name" value="DUF829"/>
    <property type="match status" value="1"/>
</dbReference>
<evidence type="ECO:0000256" key="6">
    <source>
        <dbReference type="ARBA" id="ARBA00034303"/>
    </source>
</evidence>
<dbReference type="AlphaFoldDB" id="A0A7S1F2U1"/>
<dbReference type="GO" id="GO:0005640">
    <property type="term" value="C:nuclear outer membrane"/>
    <property type="evidence" value="ECO:0007669"/>
    <property type="project" value="UniProtKB-SubCell"/>
</dbReference>
<reference evidence="7" key="1">
    <citation type="submission" date="2021-01" db="EMBL/GenBank/DDBJ databases">
        <authorList>
            <person name="Corre E."/>
            <person name="Pelletier E."/>
            <person name="Niang G."/>
            <person name="Scheremetjew M."/>
            <person name="Finn R."/>
            <person name="Kale V."/>
            <person name="Holt S."/>
            <person name="Cochrane G."/>
            <person name="Meng A."/>
            <person name="Brown T."/>
            <person name="Cohen L."/>
        </authorList>
    </citation>
    <scope>NUCLEOTIDE SEQUENCE</scope>
</reference>
<dbReference type="PANTHER" id="PTHR12265:SF30">
    <property type="entry name" value="TRANSMEMBRANE PROTEIN 53"/>
    <property type="match status" value="1"/>
</dbReference>
<evidence type="ECO:0000256" key="2">
    <source>
        <dbReference type="ARBA" id="ARBA00022692"/>
    </source>
</evidence>
<dbReference type="InterPro" id="IPR029058">
    <property type="entry name" value="AB_hydrolase_fold"/>
</dbReference>
<dbReference type="EMBL" id="HBFQ01019619">
    <property type="protein sequence ID" value="CAD8839410.1"/>
    <property type="molecule type" value="Transcribed_RNA"/>
</dbReference>
<evidence type="ECO:0000256" key="3">
    <source>
        <dbReference type="ARBA" id="ARBA00022989"/>
    </source>
</evidence>
<keyword evidence="4" id="KW-0472">Membrane</keyword>
<name>A0A7S1F2U1_NOCSC</name>
<keyword evidence="3" id="KW-1133">Transmembrane helix</keyword>
<evidence type="ECO:0000313" key="7">
    <source>
        <dbReference type="EMBL" id="CAD8839410.1"/>
    </source>
</evidence>
<organism evidence="7">
    <name type="scientific">Noctiluca scintillans</name>
    <name type="common">Sea sparkle</name>
    <name type="synonym">Red tide dinoflagellate</name>
    <dbReference type="NCBI Taxonomy" id="2966"/>
    <lineage>
        <taxon>Eukaryota</taxon>
        <taxon>Sar</taxon>
        <taxon>Alveolata</taxon>
        <taxon>Dinophyceae</taxon>
        <taxon>Noctilucales</taxon>
        <taxon>Noctilucaceae</taxon>
        <taxon>Noctiluca</taxon>
    </lineage>
</organism>
<accession>A0A7S1F2U1</accession>
<dbReference type="InterPro" id="IPR008547">
    <property type="entry name" value="DUF829_TMEM53"/>
</dbReference>
<sequence length="407" mass="44887">MMDWDPFADPADEVDESCVAVSSSSRSAELPASTTSQSVSLDKFLVVLNLARECGVPAKVSRILTPIVDEVLAAGPLKHTLLCILARRLVVLLQEERCAEGDHQARELMRCIKEACARDSNMIVLSPESPFSGRVHLLLGWGGSSASDMLDCGPRYRALDAGCVVVAVTMECQTQVASVLEVLSSVWRDCPDVLPCLWVHLFSNLGFNSWVQMLKSWRTDELGGTSHPRFGLPSIHAVLRGVVLDSAPDDQLPRSKSVRALMRSDAALLSMLVAVDVDGRELSDVERDRASLDAKTEVLKRDGLLWEDLEKMTDEAVAAKACADTCSMHEAQPSVPELFIYSVADQVIPVVGVERYITECESRANRARLDPPRRLTFSGTAHCFHKRDKADEYWRTVDAFVKETTCR</sequence>
<keyword evidence="2" id="KW-0812">Transmembrane</keyword>
<evidence type="ECO:0000256" key="1">
    <source>
        <dbReference type="ARBA" id="ARBA00007387"/>
    </source>
</evidence>